<proteinExistence type="predicted"/>
<dbReference type="AlphaFoldDB" id="A0A7C9JCU4"/>
<dbReference type="Gene3D" id="3.40.50.1860">
    <property type="match status" value="2"/>
</dbReference>
<evidence type="ECO:0000313" key="1">
    <source>
        <dbReference type="EMBL" id="NBI33920.1"/>
    </source>
</evidence>
<accession>A0A7C9JCU4</accession>
<organism evidence="1">
    <name type="scientific">Muribaculaceae bacterium Z82</name>
    <dbReference type="NCBI Taxonomy" id="2304548"/>
    <lineage>
        <taxon>Bacteria</taxon>
        <taxon>Pseudomonadati</taxon>
        <taxon>Bacteroidota</taxon>
        <taxon>Bacteroidia</taxon>
        <taxon>Bacteroidales</taxon>
        <taxon>Muribaculaceae</taxon>
    </lineage>
</organism>
<dbReference type="Pfam" id="PF01177">
    <property type="entry name" value="Asp_Glu_race"/>
    <property type="match status" value="1"/>
</dbReference>
<reference evidence="1" key="1">
    <citation type="submission" date="2018-08" db="EMBL/GenBank/DDBJ databases">
        <title>Murine metabolic-syndrome-specific gut microbial biobank.</title>
        <authorList>
            <person name="Liu C."/>
        </authorList>
    </citation>
    <scope>NUCLEOTIDE SEQUENCE [LARGE SCALE GENOMIC DNA]</scope>
    <source>
        <strain evidence="1">Z82</strain>
    </source>
</reference>
<protein>
    <submittedName>
        <fullName evidence="1">Hydantoin racemase</fullName>
    </submittedName>
</protein>
<dbReference type="InterPro" id="IPR015942">
    <property type="entry name" value="Asp/Glu/hydantoin_racemase"/>
</dbReference>
<sequence length="215" mass="22523">MFDIGLIRVITLDDPEALNCHGHLIERAYPGLSVESACIPDQPEGIHSEELGQIAVPKIVELARTRFVDKDMILISCADDPGLAEVRAALPGKPVAGAGECTVALAMKAGKRVGVLGIVDWPPKAYREQLGDSLVGNYRPEGVNSTLDLQTNAGRAACLRAARQMAEDGCDVIALGCTGLATIGIAGELQRETGLPVIDPVVAMGAFAAYGAAHR</sequence>
<dbReference type="InterPro" id="IPR001920">
    <property type="entry name" value="Asp/Glu_race"/>
</dbReference>
<gene>
    <name evidence="1" type="ORF">D1639_02490</name>
</gene>
<comment type="caution">
    <text evidence="1">The sequence shown here is derived from an EMBL/GenBank/DDBJ whole genome shotgun (WGS) entry which is preliminary data.</text>
</comment>
<dbReference type="EMBL" id="QWKH01000009">
    <property type="protein sequence ID" value="NBI33920.1"/>
    <property type="molecule type" value="Genomic_DNA"/>
</dbReference>
<name>A0A7C9JCU4_9BACT</name>
<dbReference type="GO" id="GO:0047661">
    <property type="term" value="F:amino-acid racemase activity"/>
    <property type="evidence" value="ECO:0007669"/>
    <property type="project" value="InterPro"/>
</dbReference>